<gene>
    <name evidence="6" type="ORF">MFIFM68171_08835</name>
</gene>
<evidence type="ECO:0000256" key="3">
    <source>
        <dbReference type="SAM" id="MobiDB-lite"/>
    </source>
</evidence>
<dbReference type="PANTHER" id="PTHR10039:SF5">
    <property type="entry name" value="NACHT DOMAIN-CONTAINING PROTEIN"/>
    <property type="match status" value="1"/>
</dbReference>
<feature type="coiled-coil region" evidence="2">
    <location>
        <begin position="119"/>
        <end position="179"/>
    </location>
</feature>
<feature type="compositionally biased region" description="Basic and acidic residues" evidence="3">
    <location>
        <begin position="282"/>
        <end position="297"/>
    </location>
</feature>
<feature type="domain" description="Nephrocystin 3-like N-terminal" evidence="4">
    <location>
        <begin position="307"/>
        <end position="485"/>
    </location>
</feature>
<dbReference type="PANTHER" id="PTHR10039">
    <property type="entry name" value="AMELOGENIN"/>
    <property type="match status" value="1"/>
</dbReference>
<keyword evidence="2" id="KW-0175">Coiled coil</keyword>
<feature type="compositionally biased region" description="Acidic residues" evidence="3">
    <location>
        <begin position="254"/>
        <end position="268"/>
    </location>
</feature>
<evidence type="ECO:0000313" key="7">
    <source>
        <dbReference type="Proteomes" id="UP001628179"/>
    </source>
</evidence>
<accession>A0ABQ0GLP2</accession>
<dbReference type="InterPro" id="IPR056693">
    <property type="entry name" value="DUF7791"/>
</dbReference>
<keyword evidence="7" id="KW-1185">Reference proteome</keyword>
<keyword evidence="1" id="KW-0677">Repeat</keyword>
<dbReference type="RefSeq" id="XP_070920355.1">
    <property type="nucleotide sequence ID" value="XM_071064254.1"/>
</dbReference>
<comment type="caution">
    <text evidence="6">The sequence shown here is derived from an EMBL/GenBank/DDBJ whole genome shotgun (WGS) entry which is preliminary data.</text>
</comment>
<evidence type="ECO:0000256" key="1">
    <source>
        <dbReference type="ARBA" id="ARBA00022737"/>
    </source>
</evidence>
<feature type="domain" description="DUF7791" evidence="5">
    <location>
        <begin position="592"/>
        <end position="717"/>
    </location>
</feature>
<dbReference type="SUPFAM" id="SSF52540">
    <property type="entry name" value="P-loop containing nucleoside triphosphate hydrolases"/>
    <property type="match status" value="1"/>
</dbReference>
<dbReference type="Gene3D" id="3.40.50.300">
    <property type="entry name" value="P-loop containing nucleotide triphosphate hydrolases"/>
    <property type="match status" value="1"/>
</dbReference>
<dbReference type="Proteomes" id="UP001628179">
    <property type="component" value="Unassembled WGS sequence"/>
</dbReference>
<evidence type="ECO:0000256" key="2">
    <source>
        <dbReference type="SAM" id="Coils"/>
    </source>
</evidence>
<dbReference type="Pfam" id="PF25053">
    <property type="entry name" value="DUF7791"/>
    <property type="match status" value="1"/>
</dbReference>
<evidence type="ECO:0000259" key="5">
    <source>
        <dbReference type="Pfam" id="PF25053"/>
    </source>
</evidence>
<dbReference type="InterPro" id="IPR056884">
    <property type="entry name" value="NPHP3-like_N"/>
</dbReference>
<feature type="region of interest" description="Disordered" evidence="3">
    <location>
        <begin position="244"/>
        <end position="297"/>
    </location>
</feature>
<proteinExistence type="predicted"/>
<protein>
    <submittedName>
        <fullName evidence="6">Vegetative incompatibility protein HET-E-1</fullName>
    </submittedName>
</protein>
<reference evidence="6 7" key="1">
    <citation type="submission" date="2024-09" db="EMBL/GenBank/DDBJ databases">
        <title>Itraconazole resistance in Madurella fahalii resulting from another homologue of gene encoding cytochrome P450 14-alpha sterol demethylase (CYP51).</title>
        <authorList>
            <person name="Yoshioka I."/>
            <person name="Fahal A.H."/>
            <person name="Kaneko S."/>
            <person name="Yaguchi T."/>
        </authorList>
    </citation>
    <scope>NUCLEOTIDE SEQUENCE [LARGE SCALE GENOMIC DNA]</scope>
    <source>
        <strain evidence="6 7">IFM 68171</strain>
    </source>
</reference>
<dbReference type="Pfam" id="PF24883">
    <property type="entry name" value="NPHP3_N"/>
    <property type="match status" value="1"/>
</dbReference>
<organism evidence="6 7">
    <name type="scientific">Madurella fahalii</name>
    <dbReference type="NCBI Taxonomy" id="1157608"/>
    <lineage>
        <taxon>Eukaryota</taxon>
        <taxon>Fungi</taxon>
        <taxon>Dikarya</taxon>
        <taxon>Ascomycota</taxon>
        <taxon>Pezizomycotina</taxon>
        <taxon>Sordariomycetes</taxon>
        <taxon>Sordariomycetidae</taxon>
        <taxon>Sordariales</taxon>
        <taxon>Sordariales incertae sedis</taxon>
        <taxon>Madurella</taxon>
    </lineage>
</organism>
<evidence type="ECO:0000313" key="6">
    <source>
        <dbReference type="EMBL" id="GAB1318625.1"/>
    </source>
</evidence>
<evidence type="ECO:0000259" key="4">
    <source>
        <dbReference type="Pfam" id="PF24883"/>
    </source>
</evidence>
<sequence length="1041" mass="118179">MDPVTAVSLASSIVAFVEFGTKLVKGAIEIYASPDGVLEDNRSREAVARDMKRFAARLIAPDTTRLSGQEKILSGQEKALCDLATECQQLSTALVELLERIKPGDVASKKLSLWAALKNKFYEKEREDLEKRLGFCRDQLDLHLNFSTMTSVGALIESVKDNSAKLQQLEAAMDELVSLGANEQQTLRNLLSLQEEALNATINARILDSLAFDGMHGRYDMVNNAHYKTFRWIFGDDDADSESDLLGSVTSDNDSGDDDSPTGSDEDAPVGSDDPEARHRKRSEELRAQHRKELDEKVERMRSDARARFLGWLSSGKGIFHISGKLGSGKSTLMKFLSDHPTTRVCLEEWAGRKELVLASFFFWQPGSDLQKSLNGLYRSLLHDVLSSCPELIPVVLPAAWKQAKAFARGARSKLLDLRESLIREAFNHLVTNKRGPSRHCFCFFIDGLDEYQATAQYDYKDVVQLLCRWADASPLNVKLCVSSREHNVFMDAFSPSQRLRLHELTRHDLTTYVKDRLGGWDKSHQITELADSIVEKANGIFFWVSLVVSEIREQLVDGAGSDLLFAILDDLPMELGALYQHILECLSERNRQKAYQTLAILCIETEHKRYIDFSLLQYSFFDAYCKDPEFAQRPEFETLHSGADIEKRKKEGRKRLNGCCRGLVDADESGKLDFAHRSVSEFLQKPAIKDQMAAHTNGFHAVDAFSQLVLAEMRVTSRFRYRVYDLVKMRDMHDLDQPPFAFLRCLEAAQAQAIWDQVDNCADSFEFIEVPIRGYSWEIGVRQPMPEHTHEGDYTLEMPLPTYHFPWLKSPTYTLWRIANDPEATDTTSKAVLLAYTALWNWNGQPTYPVLDLLLDRGIITPNTRTRLMPYHRSFYYSPVYLETHTQDGLSLWQLYLITTMHKWLSNRGGTLDAATSPFGGTTSRLLRHGADPRFRFSIKVLVAPNEPDAPDTRLVVQEHFSFGDSGCCPETVSLRRRWYPEIPDDDNEYARIRDTATRCADGGGEISLQDWIRDLMGDFEDKPDLLRLVQEKLGERACS</sequence>
<dbReference type="GeneID" id="98179577"/>
<dbReference type="InterPro" id="IPR027417">
    <property type="entry name" value="P-loop_NTPase"/>
</dbReference>
<dbReference type="EMBL" id="BAAFSV010000005">
    <property type="protein sequence ID" value="GAB1318625.1"/>
    <property type="molecule type" value="Genomic_DNA"/>
</dbReference>
<name>A0ABQ0GLP2_9PEZI</name>